<sequence>MKDLAREKIQRINELLATSDIPHNGLLSGALGLAYYYYHTGAILDDPDLVARGENLLMTVFEEVNGTNARLNGTAYANGATGFAYTVCNLQRNGLIDFDLDEEFADLDEYLFDSAYAQLEQGETDYLHGAMGAFHYFSARRPTAVTDRYLNRLATLFMDKAVVTPGGIYFVNKSLERLNNKADLGLAHGLSGLLLLLIAAWPRLQDQARAEELIRTGIAFILQLELPAGATREELTLFPFTIGSDAPPSISNRLAWCYGDLNIALLLVRAGNLLNEPQYLETAERIGLHTLSRRTAEDTLSTDSHFCHGSAGLAQFYKCLYRETGNEAYLEPYGYWISETIAQTDKNMTEEQYKDNPVSLLDGWAGVGIVLADYLSGEHRNWSEAFLL</sequence>
<dbReference type="OrthoDB" id="6313827at2"/>
<feature type="binding site" evidence="1">
    <location>
        <position position="307"/>
    </location>
    <ligand>
        <name>Zn(2+)</name>
        <dbReference type="ChEBI" id="CHEBI:29105"/>
    </ligand>
</feature>
<dbReference type="PANTHER" id="PTHR12736:SF7">
    <property type="entry name" value="LANC-LIKE PROTEIN 3"/>
    <property type="match status" value="1"/>
</dbReference>
<dbReference type="PRINTS" id="PR01955">
    <property type="entry name" value="LANCFRANKIA"/>
</dbReference>
<dbReference type="GO" id="GO:0046872">
    <property type="term" value="F:metal ion binding"/>
    <property type="evidence" value="ECO:0007669"/>
    <property type="project" value="UniProtKB-KW"/>
</dbReference>
<comment type="caution">
    <text evidence="2">The sequence shown here is derived from an EMBL/GenBank/DDBJ whole genome shotgun (WGS) entry which is preliminary data.</text>
</comment>
<feature type="binding site" evidence="1">
    <location>
        <position position="257"/>
    </location>
    <ligand>
        <name>Zn(2+)</name>
        <dbReference type="ChEBI" id="CHEBI:29105"/>
    </ligand>
</feature>
<keyword evidence="1" id="KW-0479">Metal-binding</keyword>
<dbReference type="PRINTS" id="PR01950">
    <property type="entry name" value="LANCSUPER"/>
</dbReference>
<accession>A0A2P8D7S7</accession>
<feature type="binding site" evidence="1">
    <location>
        <position position="308"/>
    </location>
    <ligand>
        <name>Zn(2+)</name>
        <dbReference type="ChEBI" id="CHEBI:29105"/>
    </ligand>
</feature>
<dbReference type="Pfam" id="PF05147">
    <property type="entry name" value="LANC_like"/>
    <property type="match status" value="1"/>
</dbReference>
<keyword evidence="1" id="KW-0862">Zinc</keyword>
<keyword evidence="3" id="KW-1185">Reference proteome</keyword>
<evidence type="ECO:0000313" key="3">
    <source>
        <dbReference type="Proteomes" id="UP000240572"/>
    </source>
</evidence>
<dbReference type="Gene3D" id="1.50.10.20">
    <property type="match status" value="1"/>
</dbReference>
<dbReference type="PANTHER" id="PTHR12736">
    <property type="entry name" value="LANC-LIKE PROTEIN"/>
    <property type="match status" value="1"/>
</dbReference>
<reference evidence="2 3" key="1">
    <citation type="submission" date="2018-03" db="EMBL/GenBank/DDBJ databases">
        <title>Genomic Encyclopedia of Type Strains, Phase III (KMG-III): the genomes of soil and plant-associated and newly described type strains.</title>
        <authorList>
            <person name="Whitman W."/>
        </authorList>
    </citation>
    <scope>NUCLEOTIDE SEQUENCE [LARGE SCALE GENOMIC DNA]</scope>
    <source>
        <strain evidence="2 3">CGMCC 1.12700</strain>
    </source>
</reference>
<dbReference type="InterPro" id="IPR007822">
    <property type="entry name" value="LANC-like"/>
</dbReference>
<evidence type="ECO:0000256" key="1">
    <source>
        <dbReference type="PIRSR" id="PIRSR607822-1"/>
    </source>
</evidence>
<name>A0A2P8D7S7_9BACT</name>
<evidence type="ECO:0000313" key="2">
    <source>
        <dbReference type="EMBL" id="PSK93274.1"/>
    </source>
</evidence>
<dbReference type="GO" id="GO:0005886">
    <property type="term" value="C:plasma membrane"/>
    <property type="evidence" value="ECO:0007669"/>
    <property type="project" value="TreeGrafter"/>
</dbReference>
<dbReference type="Proteomes" id="UP000240572">
    <property type="component" value="Unassembled WGS sequence"/>
</dbReference>
<dbReference type="SMART" id="SM01260">
    <property type="entry name" value="LANC_like"/>
    <property type="match status" value="1"/>
</dbReference>
<dbReference type="RefSeq" id="WP_106522290.1">
    <property type="nucleotide sequence ID" value="NZ_PYGD01000002.1"/>
</dbReference>
<dbReference type="EMBL" id="PYGD01000002">
    <property type="protein sequence ID" value="PSK93274.1"/>
    <property type="molecule type" value="Genomic_DNA"/>
</dbReference>
<gene>
    <name evidence="2" type="ORF">B0I18_102244</name>
</gene>
<protein>
    <submittedName>
        <fullName evidence="2">Lanthionine synthetase-like protein</fullName>
    </submittedName>
</protein>
<organism evidence="2 3">
    <name type="scientific">Taibaiella chishuiensis</name>
    <dbReference type="NCBI Taxonomy" id="1434707"/>
    <lineage>
        <taxon>Bacteria</taxon>
        <taxon>Pseudomonadati</taxon>
        <taxon>Bacteroidota</taxon>
        <taxon>Chitinophagia</taxon>
        <taxon>Chitinophagales</taxon>
        <taxon>Chitinophagaceae</taxon>
        <taxon>Taibaiella</taxon>
    </lineage>
</organism>
<dbReference type="GO" id="GO:0031179">
    <property type="term" value="P:peptide modification"/>
    <property type="evidence" value="ECO:0007669"/>
    <property type="project" value="InterPro"/>
</dbReference>
<dbReference type="SUPFAM" id="SSF158745">
    <property type="entry name" value="LanC-like"/>
    <property type="match status" value="1"/>
</dbReference>
<dbReference type="AlphaFoldDB" id="A0A2P8D7S7"/>
<proteinExistence type="predicted"/>